<proteinExistence type="predicted"/>
<name>A0A378TT08_MORLA</name>
<dbReference type="RefSeq" id="WP_115006683.1">
    <property type="nucleotide sequence ID" value="NZ_UGQU01000002.1"/>
</dbReference>
<gene>
    <name evidence="1" type="ORF">NCTC10359_01258</name>
</gene>
<dbReference type="AlphaFoldDB" id="A0A378TT08"/>
<sequence>MSITINPHEHQANCQHIRLITDVIDVHICLKITHVDTLAPTYTTAWDYFEPGVRLVFTLDGQTHLRFDGGDGEYWHIYQAQGQGLLFPINQKTLGDKCFVQGRQSELVIFCNYYYLENLGISPMIIKMFRNAHLMPFTIDMNATAGLLSQIITHYHIHKTTPKKLINLLGIVK</sequence>
<dbReference type="EMBL" id="UGQU01000002">
    <property type="protein sequence ID" value="STZ62853.1"/>
    <property type="molecule type" value="Genomic_DNA"/>
</dbReference>
<protein>
    <submittedName>
        <fullName evidence="1">Uncharacterized protein</fullName>
    </submittedName>
</protein>
<organism evidence="1 2">
    <name type="scientific">Moraxella lacunata</name>
    <dbReference type="NCBI Taxonomy" id="477"/>
    <lineage>
        <taxon>Bacteria</taxon>
        <taxon>Pseudomonadati</taxon>
        <taxon>Pseudomonadota</taxon>
        <taxon>Gammaproteobacteria</taxon>
        <taxon>Moraxellales</taxon>
        <taxon>Moraxellaceae</taxon>
        <taxon>Moraxella</taxon>
    </lineage>
</organism>
<evidence type="ECO:0000313" key="1">
    <source>
        <dbReference type="EMBL" id="STZ62853.1"/>
    </source>
</evidence>
<reference evidence="1 2" key="1">
    <citation type="submission" date="2018-06" db="EMBL/GenBank/DDBJ databases">
        <authorList>
            <consortium name="Pathogen Informatics"/>
            <person name="Doyle S."/>
        </authorList>
    </citation>
    <scope>NUCLEOTIDE SEQUENCE [LARGE SCALE GENOMIC DNA]</scope>
    <source>
        <strain evidence="1 2">NCTC10359</strain>
    </source>
</reference>
<accession>A0A378TT08</accession>
<dbReference type="Proteomes" id="UP000254437">
    <property type="component" value="Unassembled WGS sequence"/>
</dbReference>
<evidence type="ECO:0000313" key="2">
    <source>
        <dbReference type="Proteomes" id="UP000254437"/>
    </source>
</evidence>